<evidence type="ECO:0000313" key="9">
    <source>
        <dbReference type="Proteomes" id="UP000075920"/>
    </source>
</evidence>
<keyword evidence="5" id="KW-0539">Nucleus</keyword>
<reference evidence="8" key="2">
    <citation type="submission" date="2020-05" db="UniProtKB">
        <authorList>
            <consortium name="EnsemblMetazoa"/>
        </authorList>
    </citation>
    <scope>IDENTIFICATION</scope>
    <source>
        <strain evidence="8">MINIMUS1</strain>
    </source>
</reference>
<name>A0A182WH42_9DIPT</name>
<keyword evidence="2" id="KW-0678">Repressor</keyword>
<comment type="subcellular location">
    <subcellularLocation>
        <location evidence="1">Nucleus</location>
    </subcellularLocation>
</comment>
<feature type="compositionally biased region" description="Polar residues" evidence="6">
    <location>
        <begin position="294"/>
        <end position="305"/>
    </location>
</feature>
<proteinExistence type="predicted"/>
<dbReference type="PANTHER" id="PTHR35346">
    <property type="entry name" value="BEN DOMAIN-CONTAINING PROTEIN 6"/>
    <property type="match status" value="1"/>
</dbReference>
<keyword evidence="9" id="KW-1185">Reference proteome</keyword>
<feature type="domain" description="BEN" evidence="7">
    <location>
        <begin position="461"/>
        <end position="560"/>
    </location>
</feature>
<feature type="compositionally biased region" description="Polar residues" evidence="6">
    <location>
        <begin position="152"/>
        <end position="168"/>
    </location>
</feature>
<dbReference type="GO" id="GO:0003714">
    <property type="term" value="F:transcription corepressor activity"/>
    <property type="evidence" value="ECO:0007669"/>
    <property type="project" value="InterPro"/>
</dbReference>
<dbReference type="GO" id="GO:0003677">
    <property type="term" value="F:DNA binding"/>
    <property type="evidence" value="ECO:0007669"/>
    <property type="project" value="InterPro"/>
</dbReference>
<dbReference type="InterPro" id="IPR018379">
    <property type="entry name" value="BEN_domain"/>
</dbReference>
<dbReference type="Proteomes" id="UP000075920">
    <property type="component" value="Unassembled WGS sequence"/>
</dbReference>
<sequence>MTGSSPCWALIEWETLNEEPSSYTVIESSQIVEISRETERSEEDSGQRMRDSGLYTGKLIHVLRGRYIMSATIVIISEDRQFLETELHELRMMAANNLIAKSATQTQLNRKPTLKHYGRSSQSVAMQTQQGPIEITHEIVNTAKRQRCDSGPPNSSKEIESRVSSVSTPDAVKTEAGMPYNAEFSHQKTLPPVRPMVARFNRKDPVPKQAPPMTFDQQTQTTDIPSVGAASYDANFVRIVSYLESIMAEQKGYRMETEYNRRLLHELQEKILDQHEMVRNVQKQMAELKHFRSSKISKSQTNQYSPEPGVGTNAMVIDTYETTNDDHIVLSGGTDSNEQWDTKQELVVEERQPSNSNQSWMFSHHTSIPIDDHATRSSTTPQSMDSSSRLASESPMFIELENDGQTIDADMKQTRSNATTATVHELINNDWDDTVQENESNNNQRNMETTTIPNTTMIAIGSNNTMVPKTVLDNIPWVSYKFATRKVLQAVFPREVLATHSLSGRPCPAHASNAEKPVKGRLDPKMVADVIELIRKKFNVDESNVRAVITNKCADENKMVRLKNDSARQGKRAVKSSNKENVSSGISAEGGN</sequence>
<feature type="region of interest" description="Disordered" evidence="6">
    <location>
        <begin position="564"/>
        <end position="592"/>
    </location>
</feature>
<dbReference type="InterPro" id="IPR037496">
    <property type="entry name" value="BEND6-like"/>
</dbReference>
<dbReference type="GO" id="GO:0045666">
    <property type="term" value="P:positive regulation of neuron differentiation"/>
    <property type="evidence" value="ECO:0007669"/>
    <property type="project" value="InterPro"/>
</dbReference>
<dbReference type="Gene3D" id="1.10.10.2590">
    <property type="entry name" value="BEN domain"/>
    <property type="match status" value="1"/>
</dbReference>
<evidence type="ECO:0000256" key="6">
    <source>
        <dbReference type="SAM" id="MobiDB-lite"/>
    </source>
</evidence>
<feature type="region of interest" description="Disordered" evidence="6">
    <location>
        <begin position="143"/>
        <end position="170"/>
    </location>
</feature>
<dbReference type="AlphaFoldDB" id="A0A182WH42"/>
<evidence type="ECO:0000256" key="1">
    <source>
        <dbReference type="ARBA" id="ARBA00004123"/>
    </source>
</evidence>
<dbReference type="PROSITE" id="PS51457">
    <property type="entry name" value="BEN"/>
    <property type="match status" value="1"/>
</dbReference>
<evidence type="ECO:0000313" key="8">
    <source>
        <dbReference type="EnsemblMetazoa" id="AMIN009694-PA"/>
    </source>
</evidence>
<keyword evidence="4" id="KW-0804">Transcription</keyword>
<protein>
    <submittedName>
        <fullName evidence="8">BEN domain-containing protein</fullName>
    </submittedName>
</protein>
<feature type="compositionally biased region" description="Polar residues" evidence="6">
    <location>
        <begin position="575"/>
        <end position="586"/>
    </location>
</feature>
<dbReference type="GO" id="GO:0045746">
    <property type="term" value="P:negative regulation of Notch signaling pathway"/>
    <property type="evidence" value="ECO:0007669"/>
    <property type="project" value="InterPro"/>
</dbReference>
<keyword evidence="3" id="KW-0805">Transcription regulation</keyword>
<dbReference type="GO" id="GO:0005634">
    <property type="term" value="C:nucleus"/>
    <property type="evidence" value="ECO:0007669"/>
    <property type="project" value="UniProtKB-SubCell"/>
</dbReference>
<organism evidence="8 9">
    <name type="scientific">Anopheles minimus</name>
    <dbReference type="NCBI Taxonomy" id="112268"/>
    <lineage>
        <taxon>Eukaryota</taxon>
        <taxon>Metazoa</taxon>
        <taxon>Ecdysozoa</taxon>
        <taxon>Arthropoda</taxon>
        <taxon>Hexapoda</taxon>
        <taxon>Insecta</taxon>
        <taxon>Pterygota</taxon>
        <taxon>Neoptera</taxon>
        <taxon>Endopterygota</taxon>
        <taxon>Diptera</taxon>
        <taxon>Nematocera</taxon>
        <taxon>Culicoidea</taxon>
        <taxon>Culicidae</taxon>
        <taxon>Anophelinae</taxon>
        <taxon>Anopheles</taxon>
    </lineage>
</organism>
<evidence type="ECO:0000256" key="2">
    <source>
        <dbReference type="ARBA" id="ARBA00022491"/>
    </source>
</evidence>
<reference evidence="9" key="1">
    <citation type="submission" date="2013-03" db="EMBL/GenBank/DDBJ databases">
        <title>The Genome Sequence of Anopheles minimus MINIMUS1.</title>
        <authorList>
            <consortium name="The Broad Institute Genomics Platform"/>
            <person name="Neafsey D.E."/>
            <person name="Walton C."/>
            <person name="Walker B."/>
            <person name="Young S.K."/>
            <person name="Zeng Q."/>
            <person name="Gargeya S."/>
            <person name="Fitzgerald M."/>
            <person name="Haas B."/>
            <person name="Abouelleil A."/>
            <person name="Allen A.W."/>
            <person name="Alvarado L."/>
            <person name="Arachchi H.M."/>
            <person name="Berlin A.M."/>
            <person name="Chapman S.B."/>
            <person name="Gainer-Dewar J."/>
            <person name="Goldberg J."/>
            <person name="Griggs A."/>
            <person name="Gujja S."/>
            <person name="Hansen M."/>
            <person name="Howarth C."/>
            <person name="Imamovic A."/>
            <person name="Ireland A."/>
            <person name="Larimer J."/>
            <person name="McCowan C."/>
            <person name="Murphy C."/>
            <person name="Pearson M."/>
            <person name="Poon T.W."/>
            <person name="Priest M."/>
            <person name="Roberts A."/>
            <person name="Saif S."/>
            <person name="Shea T."/>
            <person name="Sisk P."/>
            <person name="Sykes S."/>
            <person name="Wortman J."/>
            <person name="Nusbaum C."/>
            <person name="Birren B."/>
        </authorList>
    </citation>
    <scope>NUCLEOTIDE SEQUENCE [LARGE SCALE GENOMIC DNA]</scope>
    <source>
        <strain evidence="9">MINIMUS1</strain>
    </source>
</reference>
<dbReference type="Pfam" id="PF10523">
    <property type="entry name" value="BEN"/>
    <property type="match status" value="1"/>
</dbReference>
<dbReference type="EnsemblMetazoa" id="AMIN009694-RA">
    <property type="protein sequence ID" value="AMIN009694-PA"/>
    <property type="gene ID" value="AMIN009694"/>
</dbReference>
<dbReference type="SMART" id="SM01025">
    <property type="entry name" value="BEN"/>
    <property type="match status" value="1"/>
</dbReference>
<feature type="compositionally biased region" description="Low complexity" evidence="6">
    <location>
        <begin position="377"/>
        <end position="388"/>
    </location>
</feature>
<evidence type="ECO:0000256" key="4">
    <source>
        <dbReference type="ARBA" id="ARBA00023163"/>
    </source>
</evidence>
<evidence type="ECO:0000256" key="5">
    <source>
        <dbReference type="ARBA" id="ARBA00023242"/>
    </source>
</evidence>
<feature type="region of interest" description="Disordered" evidence="6">
    <location>
        <begin position="291"/>
        <end position="311"/>
    </location>
</feature>
<dbReference type="PANTHER" id="PTHR35346:SF1">
    <property type="entry name" value="BEN DOMAIN-CONTAINING PROTEIN 6"/>
    <property type="match status" value="1"/>
</dbReference>
<evidence type="ECO:0000256" key="3">
    <source>
        <dbReference type="ARBA" id="ARBA00023015"/>
    </source>
</evidence>
<dbReference type="VEuPathDB" id="VectorBase:AMIN009694"/>
<evidence type="ECO:0000259" key="7">
    <source>
        <dbReference type="PROSITE" id="PS51457"/>
    </source>
</evidence>
<feature type="region of interest" description="Disordered" evidence="6">
    <location>
        <begin position="370"/>
        <end position="391"/>
    </location>
</feature>
<accession>A0A182WH42</accession>